<dbReference type="PROSITE" id="PS51318">
    <property type="entry name" value="TAT"/>
    <property type="match status" value="1"/>
</dbReference>
<dbReference type="KEGG" id="psl:Psta_2354"/>
<evidence type="ECO:0000259" key="3">
    <source>
        <dbReference type="Pfam" id="PF07587"/>
    </source>
</evidence>
<dbReference type="Gene3D" id="2.60.40.1080">
    <property type="match status" value="1"/>
</dbReference>
<feature type="chain" id="PRO_5003036039" description="BIG2 domain-containing protein" evidence="1">
    <location>
        <begin position="46"/>
        <end position="762"/>
    </location>
</feature>
<evidence type="ECO:0000259" key="2">
    <source>
        <dbReference type="Pfam" id="PF07583"/>
    </source>
</evidence>
<organism evidence="4 5">
    <name type="scientific">Pirellula staleyi (strain ATCC 27377 / DSM 6068 / ICPB 4128)</name>
    <name type="common">Pirella staleyi</name>
    <dbReference type="NCBI Taxonomy" id="530564"/>
    <lineage>
        <taxon>Bacteria</taxon>
        <taxon>Pseudomonadati</taxon>
        <taxon>Planctomycetota</taxon>
        <taxon>Planctomycetia</taxon>
        <taxon>Pirellulales</taxon>
        <taxon>Pirellulaceae</taxon>
        <taxon>Pirellula</taxon>
    </lineage>
</organism>
<feature type="domain" description="DUF1549" evidence="2">
    <location>
        <begin position="260"/>
        <end position="442"/>
    </location>
</feature>
<dbReference type="STRING" id="530564.Psta_2354"/>
<dbReference type="PANTHER" id="PTHR35889">
    <property type="entry name" value="CYCLOINULO-OLIGOSACCHARIDE FRUCTANOTRANSFERASE-RELATED"/>
    <property type="match status" value="1"/>
</dbReference>
<reference evidence="4 5" key="1">
    <citation type="journal article" date="2009" name="Stand. Genomic Sci.">
        <title>Complete genome sequence of Pirellula staleyi type strain (ATCC 27377).</title>
        <authorList>
            <person name="Clum A."/>
            <person name="Tindall B.J."/>
            <person name="Sikorski J."/>
            <person name="Ivanova N."/>
            <person name="Mavrommatis K."/>
            <person name="Lucas S."/>
            <person name="Glavina del Rio T."/>
            <person name="Nolan M."/>
            <person name="Chen F."/>
            <person name="Tice H."/>
            <person name="Pitluck S."/>
            <person name="Cheng J.F."/>
            <person name="Chertkov O."/>
            <person name="Brettin T."/>
            <person name="Han C."/>
            <person name="Detter J.C."/>
            <person name="Kuske C."/>
            <person name="Bruce D."/>
            <person name="Goodwin L."/>
            <person name="Ovchinikova G."/>
            <person name="Pati A."/>
            <person name="Mikhailova N."/>
            <person name="Chen A."/>
            <person name="Palaniappan K."/>
            <person name="Land M."/>
            <person name="Hauser L."/>
            <person name="Chang Y.J."/>
            <person name="Jeffries C.D."/>
            <person name="Chain P."/>
            <person name="Rohde M."/>
            <person name="Goker M."/>
            <person name="Bristow J."/>
            <person name="Eisen J.A."/>
            <person name="Markowitz V."/>
            <person name="Hugenholtz P."/>
            <person name="Kyrpides N.C."/>
            <person name="Klenk H.P."/>
            <person name="Lapidus A."/>
        </authorList>
    </citation>
    <scope>NUCLEOTIDE SEQUENCE [LARGE SCALE GENOMIC DNA]</scope>
    <source>
        <strain evidence="5">ATCC 27377 / DSM 6068 / ICPB 4128</strain>
    </source>
</reference>
<dbReference type="AlphaFoldDB" id="D2R3S0"/>
<accession>D2R3S0</accession>
<keyword evidence="1" id="KW-0732">Signal</keyword>
<dbReference type="InterPro" id="IPR011444">
    <property type="entry name" value="DUF1549"/>
</dbReference>
<evidence type="ECO:0008006" key="6">
    <source>
        <dbReference type="Google" id="ProtNLM"/>
    </source>
</evidence>
<dbReference type="eggNOG" id="COG5492">
    <property type="taxonomic scope" value="Bacteria"/>
</dbReference>
<evidence type="ECO:0000313" key="4">
    <source>
        <dbReference type="EMBL" id="ADB17024.1"/>
    </source>
</evidence>
<dbReference type="InterPro" id="IPR022655">
    <property type="entry name" value="DUF1553"/>
</dbReference>
<sequence length="762" mass="85584" precursor="true">MTHLAPFREPAGFSRRLALTGLSFAPQAAALVAVVLGAIASPAHAADEHPISFQRDVMAVISKAGCNFGACHANTTGKGGMKLSLRGEDPAFDHRALARELQGRRINLIEPEQSLLLLKATSQVAHQGGLRFGKESEEFDILRRWIAAGAPGPKSDKAPQLQRLEVTPRELVVVAPSREVQIQVTAHFEDGSTRDVQSLAIYELTDRLVDVSHDGLVTAKSNCETTIVVRYLQQQVPVRLAFIPQQTSFAFQRPAEQNYIDKHLWNRLAQLELQPSPEADEATQLRRLYLDMIGLLPTADEARSYLADSAVDKWPRKVDELLARPEFAEHWTLKWADLLRTEEKVLDSRGVDAFYTWMRDGIAADKPLDQFVSEMITAEGSTYEVPAANFYRANRDPLTRGETAARLFLGVRLQCARCHNHPFDRWTQDDYYNWSSIFARIDYEIIDNNRKDKLDKNEFTGEQKVLVKDKGEVKNARTGKDAVPQFLGASKLEIESSADRLEPLAQWLTSKENKQFAAAQANFVWYHLMGRGLVHPIDDFRLTNPASHPQLLEELATSLVAHQYQMKPLIREIVMSQAYKTSALPSAGNERDETNYARAVVKRLSAEQLLDAQLQVLGVAGKFQGYPDGTRAGQLRGVERERRRLTGGDRFLRTFGKPARLLACECERSSETTLKQALVLIGDADLDQHLTRDDGRIAKLAASDTPWQTAVEELYWTALTRNPTPDELARAKQILDDTGSQREMLTDLAWALLNSKEFVFRH</sequence>
<gene>
    <name evidence="4" type="ordered locus">Psta_2354</name>
</gene>
<name>D2R3S0_PIRSD</name>
<dbReference type="Proteomes" id="UP000001887">
    <property type="component" value="Chromosome"/>
</dbReference>
<dbReference type="HOGENOM" id="CLU_005632_0_0_0"/>
<dbReference type="EMBL" id="CP001848">
    <property type="protein sequence ID" value="ADB17024.1"/>
    <property type="molecule type" value="Genomic_DNA"/>
</dbReference>
<proteinExistence type="predicted"/>
<evidence type="ECO:0000256" key="1">
    <source>
        <dbReference type="SAM" id="SignalP"/>
    </source>
</evidence>
<keyword evidence="5" id="KW-1185">Reference proteome</keyword>
<dbReference type="OrthoDB" id="289126at2"/>
<evidence type="ECO:0000313" key="5">
    <source>
        <dbReference type="Proteomes" id="UP000001887"/>
    </source>
</evidence>
<feature type="domain" description="DUF1553" evidence="3">
    <location>
        <begin position="503"/>
        <end position="734"/>
    </location>
</feature>
<dbReference type="PANTHER" id="PTHR35889:SF3">
    <property type="entry name" value="F-BOX DOMAIN-CONTAINING PROTEIN"/>
    <property type="match status" value="1"/>
</dbReference>
<protein>
    <recommendedName>
        <fullName evidence="6">BIG2 domain-containing protein</fullName>
    </recommendedName>
</protein>
<feature type="signal peptide" evidence="1">
    <location>
        <begin position="1"/>
        <end position="45"/>
    </location>
</feature>
<dbReference type="Pfam" id="PF07583">
    <property type="entry name" value="PSCyt2"/>
    <property type="match status" value="1"/>
</dbReference>
<dbReference type="InterPro" id="IPR006311">
    <property type="entry name" value="TAT_signal"/>
</dbReference>
<dbReference type="Pfam" id="PF07587">
    <property type="entry name" value="PSD1"/>
    <property type="match status" value="1"/>
</dbReference>